<proteinExistence type="predicted"/>
<evidence type="ECO:0000313" key="3">
    <source>
        <dbReference type="Proteomes" id="UP000294933"/>
    </source>
</evidence>
<dbReference type="EMBL" id="ML170168">
    <property type="protein sequence ID" value="TDL23974.1"/>
    <property type="molecule type" value="Genomic_DNA"/>
</dbReference>
<evidence type="ECO:0000313" key="2">
    <source>
        <dbReference type="EMBL" id="TDL23974.1"/>
    </source>
</evidence>
<accession>A0A4Y7Q8Q3</accession>
<dbReference type="OrthoDB" id="44015at2759"/>
<evidence type="ECO:0000259" key="1">
    <source>
        <dbReference type="Pfam" id="PF07651"/>
    </source>
</evidence>
<dbReference type="STRING" id="50990.A0A4Y7Q8Q3"/>
<organism evidence="2 3">
    <name type="scientific">Rickenella mellea</name>
    <dbReference type="NCBI Taxonomy" id="50990"/>
    <lineage>
        <taxon>Eukaryota</taxon>
        <taxon>Fungi</taxon>
        <taxon>Dikarya</taxon>
        <taxon>Basidiomycota</taxon>
        <taxon>Agaricomycotina</taxon>
        <taxon>Agaricomycetes</taxon>
        <taxon>Hymenochaetales</taxon>
        <taxon>Rickenellaceae</taxon>
        <taxon>Rickenella</taxon>
    </lineage>
</organism>
<dbReference type="GO" id="GO:0005543">
    <property type="term" value="F:phospholipid binding"/>
    <property type="evidence" value="ECO:0007669"/>
    <property type="project" value="InterPro"/>
</dbReference>
<dbReference type="Pfam" id="PF07651">
    <property type="entry name" value="ANTH"/>
    <property type="match status" value="1"/>
</dbReference>
<dbReference type="AlphaFoldDB" id="A0A4Y7Q8Q3"/>
<dbReference type="Gene3D" id="1.25.40.90">
    <property type="match status" value="1"/>
</dbReference>
<feature type="domain" description="AP180 N-terminal homology (ANTH)" evidence="1">
    <location>
        <begin position="60"/>
        <end position="135"/>
    </location>
</feature>
<sequence length="155" mass="17487">MYVALPNSISTISSPPHILRMALSTMSVKHSPRAFEILTLSCVSHLPRLRADFNTVLCQIVFTALIVLHTMMCNGAGDNTLLYLASSDVIRLKNVSIGQREGYSARQNLQNYSAYLDIRIRTYKDLKHAPVHVQSEVNRYLRWTIPSRKTGKEGI</sequence>
<dbReference type="VEuPathDB" id="FungiDB:BD410DRAFT_130606"/>
<dbReference type="InterPro" id="IPR011417">
    <property type="entry name" value="ANTH_dom"/>
</dbReference>
<name>A0A4Y7Q8Q3_9AGAM</name>
<reference evidence="2 3" key="1">
    <citation type="submission" date="2018-06" db="EMBL/GenBank/DDBJ databases">
        <title>A transcriptomic atlas of mushroom development highlights an independent origin of complex multicellularity.</title>
        <authorList>
            <consortium name="DOE Joint Genome Institute"/>
            <person name="Krizsan K."/>
            <person name="Almasi E."/>
            <person name="Merenyi Z."/>
            <person name="Sahu N."/>
            <person name="Viragh M."/>
            <person name="Koszo T."/>
            <person name="Mondo S."/>
            <person name="Kiss B."/>
            <person name="Balint B."/>
            <person name="Kues U."/>
            <person name="Barry K."/>
            <person name="Hegedus J.C."/>
            <person name="Henrissat B."/>
            <person name="Johnson J."/>
            <person name="Lipzen A."/>
            <person name="Ohm R."/>
            <person name="Nagy I."/>
            <person name="Pangilinan J."/>
            <person name="Yan J."/>
            <person name="Xiong Y."/>
            <person name="Grigoriev I.V."/>
            <person name="Hibbett D.S."/>
            <person name="Nagy L.G."/>
        </authorList>
    </citation>
    <scope>NUCLEOTIDE SEQUENCE [LARGE SCALE GENOMIC DNA]</scope>
    <source>
        <strain evidence="2 3">SZMC22713</strain>
    </source>
</reference>
<keyword evidence="3" id="KW-1185">Reference proteome</keyword>
<dbReference type="Proteomes" id="UP000294933">
    <property type="component" value="Unassembled WGS sequence"/>
</dbReference>
<dbReference type="InterPro" id="IPR008942">
    <property type="entry name" value="ENTH_VHS"/>
</dbReference>
<gene>
    <name evidence="2" type="ORF">BD410DRAFT_130606</name>
</gene>
<dbReference type="SUPFAM" id="SSF48464">
    <property type="entry name" value="ENTH/VHS domain"/>
    <property type="match status" value="1"/>
</dbReference>
<protein>
    <recommendedName>
        <fullName evidence="1">AP180 N-terminal homology (ANTH) domain-containing protein</fullName>
    </recommendedName>
</protein>